<dbReference type="Proteomes" id="UP001165082">
    <property type="component" value="Unassembled WGS sequence"/>
</dbReference>
<dbReference type="PROSITE" id="PS50294">
    <property type="entry name" value="WD_REPEATS_REGION"/>
    <property type="match status" value="1"/>
</dbReference>
<keyword evidence="1" id="KW-0853">WD repeat</keyword>
<dbReference type="OrthoDB" id="674604at2759"/>
<name>A0A9W7EAL9_9STRA</name>
<reference evidence="2" key="1">
    <citation type="submission" date="2022-07" db="EMBL/GenBank/DDBJ databases">
        <title>Genome analysis of Parmales, a sister group of diatoms, reveals the evolutionary specialization of diatoms from phago-mixotrophs to photoautotrophs.</title>
        <authorList>
            <person name="Ban H."/>
            <person name="Sato S."/>
            <person name="Yoshikawa S."/>
            <person name="Kazumasa Y."/>
            <person name="Nakamura Y."/>
            <person name="Ichinomiya M."/>
            <person name="Saitoh K."/>
            <person name="Sato N."/>
            <person name="Blanc-Mathieu R."/>
            <person name="Endo H."/>
            <person name="Kuwata A."/>
            <person name="Ogata H."/>
        </authorList>
    </citation>
    <scope>NUCLEOTIDE SEQUENCE</scope>
</reference>
<dbReference type="InterPro" id="IPR015943">
    <property type="entry name" value="WD40/YVTN_repeat-like_dom_sf"/>
</dbReference>
<feature type="non-terminal residue" evidence="2">
    <location>
        <position position="239"/>
    </location>
</feature>
<organism evidence="2 3">
    <name type="scientific">Triparma retinervis</name>
    <dbReference type="NCBI Taxonomy" id="2557542"/>
    <lineage>
        <taxon>Eukaryota</taxon>
        <taxon>Sar</taxon>
        <taxon>Stramenopiles</taxon>
        <taxon>Ochrophyta</taxon>
        <taxon>Bolidophyceae</taxon>
        <taxon>Parmales</taxon>
        <taxon>Triparmaceae</taxon>
        <taxon>Triparma</taxon>
    </lineage>
</organism>
<dbReference type="Pfam" id="PF00400">
    <property type="entry name" value="WD40"/>
    <property type="match status" value="1"/>
</dbReference>
<dbReference type="SUPFAM" id="SSF50998">
    <property type="entry name" value="Quinoprotein alcohol dehydrogenase-like"/>
    <property type="match status" value="1"/>
</dbReference>
<protein>
    <submittedName>
        <fullName evidence="2">Uncharacterized protein</fullName>
    </submittedName>
</protein>
<evidence type="ECO:0000256" key="1">
    <source>
        <dbReference type="PROSITE-ProRule" id="PRU00221"/>
    </source>
</evidence>
<dbReference type="AlphaFoldDB" id="A0A9W7EAL9"/>
<proteinExistence type="predicted"/>
<dbReference type="EMBL" id="BRXZ01001576">
    <property type="protein sequence ID" value="GMH74404.1"/>
    <property type="molecule type" value="Genomic_DNA"/>
</dbReference>
<keyword evidence="3" id="KW-1185">Reference proteome</keyword>
<dbReference type="InterPro" id="IPR011047">
    <property type="entry name" value="Quinoprotein_ADH-like_sf"/>
</dbReference>
<dbReference type="SMART" id="SM00320">
    <property type="entry name" value="WD40"/>
    <property type="match status" value="1"/>
</dbReference>
<sequence length="239" mass="24584">LDLEGADSGGGVKQNIKAGEDVVTRVLEGGGKVVTAVADEGGTVKLWETRERLGLGLGEGGLEETGALEVGSRVLTAEWSSNLDGSMDYGLVWLGLSDGRVCQVSLATMSVVFSLQISSSGVRSLCVSSSPSGSDVVYLGDNKGQMYEVSKGGAKPITPPHKDAVVGIAKAARDGGVLISASRDGSVRVWDNASTGGVVGKYVIGPMKVWVSGVQVEDNIVVSDGADNMIIKHEFGTGE</sequence>
<dbReference type="Gene3D" id="2.130.10.10">
    <property type="entry name" value="YVTN repeat-like/Quinoprotein amine dehydrogenase"/>
    <property type="match status" value="1"/>
</dbReference>
<accession>A0A9W7EAL9</accession>
<dbReference type="PROSITE" id="PS50082">
    <property type="entry name" value="WD_REPEATS_2"/>
    <property type="match status" value="1"/>
</dbReference>
<evidence type="ECO:0000313" key="2">
    <source>
        <dbReference type="EMBL" id="GMH74404.1"/>
    </source>
</evidence>
<evidence type="ECO:0000313" key="3">
    <source>
        <dbReference type="Proteomes" id="UP001165082"/>
    </source>
</evidence>
<feature type="repeat" description="WD" evidence="1">
    <location>
        <begin position="158"/>
        <end position="191"/>
    </location>
</feature>
<dbReference type="InterPro" id="IPR001680">
    <property type="entry name" value="WD40_rpt"/>
</dbReference>
<comment type="caution">
    <text evidence="2">The sequence shown here is derived from an EMBL/GenBank/DDBJ whole genome shotgun (WGS) entry which is preliminary data.</text>
</comment>
<gene>
    <name evidence="2" type="ORF">TrRE_jg11550</name>
</gene>